<proteinExistence type="predicted"/>
<dbReference type="KEGG" id="dpx:DAPPUDRAFT_302538"/>
<feature type="domain" description="DUF4789" evidence="1">
    <location>
        <begin position="130"/>
        <end position="232"/>
    </location>
</feature>
<gene>
    <name evidence="2" type="ORF">DAPPUDRAFT_302538</name>
</gene>
<reference evidence="2 3" key="1">
    <citation type="journal article" date="2011" name="Science">
        <title>The ecoresponsive genome of Daphnia pulex.</title>
        <authorList>
            <person name="Colbourne J.K."/>
            <person name="Pfrender M.E."/>
            <person name="Gilbert D."/>
            <person name="Thomas W.K."/>
            <person name="Tucker A."/>
            <person name="Oakley T.H."/>
            <person name="Tokishita S."/>
            <person name="Aerts A."/>
            <person name="Arnold G.J."/>
            <person name="Basu M.K."/>
            <person name="Bauer D.J."/>
            <person name="Caceres C.E."/>
            <person name="Carmel L."/>
            <person name="Casola C."/>
            <person name="Choi J.H."/>
            <person name="Detter J.C."/>
            <person name="Dong Q."/>
            <person name="Dusheyko S."/>
            <person name="Eads B.D."/>
            <person name="Frohlich T."/>
            <person name="Geiler-Samerotte K.A."/>
            <person name="Gerlach D."/>
            <person name="Hatcher P."/>
            <person name="Jogdeo S."/>
            <person name="Krijgsveld J."/>
            <person name="Kriventseva E.V."/>
            <person name="Kultz D."/>
            <person name="Laforsch C."/>
            <person name="Lindquist E."/>
            <person name="Lopez J."/>
            <person name="Manak J.R."/>
            <person name="Muller J."/>
            <person name="Pangilinan J."/>
            <person name="Patwardhan R.P."/>
            <person name="Pitluck S."/>
            <person name="Pritham E.J."/>
            <person name="Rechtsteiner A."/>
            <person name="Rho M."/>
            <person name="Rogozin I.B."/>
            <person name="Sakarya O."/>
            <person name="Salamov A."/>
            <person name="Schaack S."/>
            <person name="Shapiro H."/>
            <person name="Shiga Y."/>
            <person name="Skalitzky C."/>
            <person name="Smith Z."/>
            <person name="Souvorov A."/>
            <person name="Sung W."/>
            <person name="Tang Z."/>
            <person name="Tsuchiya D."/>
            <person name="Tu H."/>
            <person name="Vos H."/>
            <person name="Wang M."/>
            <person name="Wolf Y.I."/>
            <person name="Yamagata H."/>
            <person name="Yamada T."/>
            <person name="Ye Y."/>
            <person name="Shaw J.R."/>
            <person name="Andrews J."/>
            <person name="Crease T.J."/>
            <person name="Tang H."/>
            <person name="Lucas S.M."/>
            <person name="Robertson H.M."/>
            <person name="Bork P."/>
            <person name="Koonin E.V."/>
            <person name="Zdobnov E.M."/>
            <person name="Grigoriev I.V."/>
            <person name="Lynch M."/>
            <person name="Boore J.L."/>
        </authorList>
    </citation>
    <scope>NUCLEOTIDE SEQUENCE [LARGE SCALE GENOMIC DNA]</scope>
</reference>
<dbReference type="PANTHER" id="PTHR21177">
    <property type="entry name" value="IP06524P-RELATED"/>
    <property type="match status" value="1"/>
</dbReference>
<evidence type="ECO:0000259" key="1">
    <source>
        <dbReference type="Pfam" id="PF16033"/>
    </source>
</evidence>
<dbReference type="AlphaFoldDB" id="E9GDT6"/>
<evidence type="ECO:0000313" key="3">
    <source>
        <dbReference type="Proteomes" id="UP000000305"/>
    </source>
</evidence>
<dbReference type="OrthoDB" id="6343486at2759"/>
<dbReference type="HOGENOM" id="CLU_855949_0_0_1"/>
<dbReference type="PhylomeDB" id="E9GDT6"/>
<sequence>MKPSENFVRIAVVTFTLVYSATITDATYEYYDPGSGTAGMMAKMNRMEDEIQKALASDCSTQTNDLSTYMQTLWWPNIQYQMARIPTQEQVPVQQQYARLQYMLGMRKCPSTQETFYQGECHEIGVSGNPCPRNQQLYDRPDNNGYCYCQRGLSDFVYMDGQCYQQNEQGPCDDTQWLVVREDRTPVCQQVPRGCPADGQHVYWSCGSNTECQRQTRRNSVGMCSRLGSQQPSCGVGAKLYRTGTSYYCGRPRVTVDDWVEPNVILPPSTSTCSNTVLQVPQAPQPLQALPVYASVPAMTGYRQCHRGYNRDWTGRCRRMIAPRY</sequence>
<accession>E9GDT6</accession>
<dbReference type="InParanoid" id="E9GDT6"/>
<evidence type="ECO:0000313" key="2">
    <source>
        <dbReference type="EMBL" id="EFX82422.1"/>
    </source>
</evidence>
<dbReference type="Pfam" id="PF16033">
    <property type="entry name" value="DUF4789"/>
    <property type="match status" value="1"/>
</dbReference>
<protein>
    <recommendedName>
        <fullName evidence="1">DUF4789 domain-containing protein</fullName>
    </recommendedName>
</protein>
<dbReference type="Proteomes" id="UP000000305">
    <property type="component" value="Unassembled WGS sequence"/>
</dbReference>
<organism evidence="2 3">
    <name type="scientific">Daphnia pulex</name>
    <name type="common">Water flea</name>
    <dbReference type="NCBI Taxonomy" id="6669"/>
    <lineage>
        <taxon>Eukaryota</taxon>
        <taxon>Metazoa</taxon>
        <taxon>Ecdysozoa</taxon>
        <taxon>Arthropoda</taxon>
        <taxon>Crustacea</taxon>
        <taxon>Branchiopoda</taxon>
        <taxon>Diplostraca</taxon>
        <taxon>Cladocera</taxon>
        <taxon>Anomopoda</taxon>
        <taxon>Daphniidae</taxon>
        <taxon>Daphnia</taxon>
    </lineage>
</organism>
<dbReference type="PANTHER" id="PTHR21177:SF4">
    <property type="entry name" value="IP06524P"/>
    <property type="match status" value="1"/>
</dbReference>
<keyword evidence="3" id="KW-1185">Reference proteome</keyword>
<dbReference type="InterPro" id="IPR031993">
    <property type="entry name" value="DUF4789"/>
</dbReference>
<dbReference type="EMBL" id="GL732540">
    <property type="protein sequence ID" value="EFX82422.1"/>
    <property type="molecule type" value="Genomic_DNA"/>
</dbReference>
<name>E9GDT6_DAPPU</name>